<evidence type="ECO:0000313" key="3">
    <source>
        <dbReference type="Proteomes" id="UP000249130"/>
    </source>
</evidence>
<dbReference type="AlphaFoldDB" id="A0A327KVU5"/>
<keyword evidence="3" id="KW-1185">Reference proteome</keyword>
<accession>A0A327KVU5</accession>
<gene>
    <name evidence="2" type="ORF">CH341_19615</name>
</gene>
<organism evidence="2 3">
    <name type="scientific">Rhodoplanes roseus</name>
    <dbReference type="NCBI Taxonomy" id="29409"/>
    <lineage>
        <taxon>Bacteria</taxon>
        <taxon>Pseudomonadati</taxon>
        <taxon>Pseudomonadota</taxon>
        <taxon>Alphaproteobacteria</taxon>
        <taxon>Hyphomicrobiales</taxon>
        <taxon>Nitrobacteraceae</taxon>
        <taxon>Rhodoplanes</taxon>
    </lineage>
</organism>
<dbReference type="Gene3D" id="2.10.260.10">
    <property type="match status" value="1"/>
</dbReference>
<dbReference type="Pfam" id="PF04014">
    <property type="entry name" value="MazE_antitoxin"/>
    <property type="match status" value="1"/>
</dbReference>
<dbReference type="EMBL" id="NPEX01000155">
    <property type="protein sequence ID" value="RAI42421.1"/>
    <property type="molecule type" value="Genomic_DNA"/>
</dbReference>
<proteinExistence type="predicted"/>
<reference evidence="2 3" key="1">
    <citation type="submission" date="2017-07" db="EMBL/GenBank/DDBJ databases">
        <title>Draft Genome Sequences of Select Purple Nonsulfur Bacteria.</title>
        <authorList>
            <person name="Lasarre B."/>
            <person name="Mckinlay J.B."/>
        </authorList>
    </citation>
    <scope>NUCLEOTIDE SEQUENCE [LARGE SCALE GENOMIC DNA]</scope>
    <source>
        <strain evidence="2 3">DSM 5909</strain>
    </source>
</reference>
<dbReference type="InterPro" id="IPR037914">
    <property type="entry name" value="SpoVT-AbrB_sf"/>
</dbReference>
<evidence type="ECO:0000313" key="2">
    <source>
        <dbReference type="EMBL" id="RAI42421.1"/>
    </source>
</evidence>
<feature type="domain" description="SpoVT-AbrB" evidence="1">
    <location>
        <begin position="4"/>
        <end position="50"/>
    </location>
</feature>
<dbReference type="SUPFAM" id="SSF89447">
    <property type="entry name" value="AbrB/MazE/MraZ-like"/>
    <property type="match status" value="1"/>
</dbReference>
<protein>
    <submittedName>
        <fullName evidence="2">AbrB family transcriptional regulator</fullName>
    </submittedName>
</protein>
<dbReference type="SMART" id="SM00966">
    <property type="entry name" value="SpoVT_AbrB"/>
    <property type="match status" value="1"/>
</dbReference>
<dbReference type="RefSeq" id="WP_111420693.1">
    <property type="nucleotide sequence ID" value="NZ_NPEX01000155.1"/>
</dbReference>
<evidence type="ECO:0000259" key="1">
    <source>
        <dbReference type="SMART" id="SM00966"/>
    </source>
</evidence>
<dbReference type="InterPro" id="IPR007159">
    <property type="entry name" value="SpoVT-AbrB_dom"/>
</dbReference>
<dbReference type="Proteomes" id="UP000249130">
    <property type="component" value="Unassembled WGS sequence"/>
</dbReference>
<name>A0A327KVU5_9BRAD</name>
<sequence length="80" mass="8667">MQVARWGDSLAVRLPKEVVEVLGLQEGSTVELRVAGPAIFEIASAPTIEEILARALRLRADLPDAGPFAEAPDDRQGRLF</sequence>
<dbReference type="OrthoDB" id="9795766at2"/>
<comment type="caution">
    <text evidence="2">The sequence shown here is derived from an EMBL/GenBank/DDBJ whole genome shotgun (WGS) entry which is preliminary data.</text>
</comment>
<dbReference type="GO" id="GO:0003677">
    <property type="term" value="F:DNA binding"/>
    <property type="evidence" value="ECO:0007669"/>
    <property type="project" value="InterPro"/>
</dbReference>